<evidence type="ECO:0000313" key="2">
    <source>
        <dbReference type="EMBL" id="KAI4542611.1"/>
    </source>
</evidence>
<gene>
    <name evidence="2" type="ORF">MG293_007990</name>
</gene>
<evidence type="ECO:0000256" key="1">
    <source>
        <dbReference type="SAM" id="MobiDB-lite"/>
    </source>
</evidence>
<organism evidence="2 3">
    <name type="scientific">Ovis ammon polii</name>
    <dbReference type="NCBI Taxonomy" id="230172"/>
    <lineage>
        <taxon>Eukaryota</taxon>
        <taxon>Metazoa</taxon>
        <taxon>Chordata</taxon>
        <taxon>Craniata</taxon>
        <taxon>Vertebrata</taxon>
        <taxon>Euteleostomi</taxon>
        <taxon>Mammalia</taxon>
        <taxon>Eutheria</taxon>
        <taxon>Laurasiatheria</taxon>
        <taxon>Artiodactyla</taxon>
        <taxon>Ruminantia</taxon>
        <taxon>Pecora</taxon>
        <taxon>Bovidae</taxon>
        <taxon>Caprinae</taxon>
        <taxon>Ovis</taxon>
    </lineage>
</organism>
<feature type="region of interest" description="Disordered" evidence="1">
    <location>
        <begin position="1"/>
        <end position="80"/>
    </location>
</feature>
<reference evidence="2" key="1">
    <citation type="submission" date="2022-03" db="EMBL/GenBank/DDBJ databases">
        <title>Genomic analyses of argali, domestic sheep and their hybrids provide insights into chromosomal evolution, heterosis and genetic basis of agronomic traits.</title>
        <authorList>
            <person name="Li M."/>
        </authorList>
    </citation>
    <scope>NUCLEOTIDE SEQUENCE</scope>
    <source>
        <strain evidence="2">CAU-MHL-2022a</strain>
        <tissue evidence="2">Skin</tissue>
    </source>
</reference>
<evidence type="ECO:0000313" key="3">
    <source>
        <dbReference type="Proteomes" id="UP001214576"/>
    </source>
</evidence>
<sequence length="588" mass="64180">MVPPPRRPLEHHAGRSTSKHTAAHPVRAKETRRLTQVLDQHVRTKDTNQRSPRGRSRRNSVPQSPASSRMSTEGQGEWKVGSAGVETQFPIYEVSPPAECSQNQEPDPHQTTQVTFAQIQHMKTFIWLHRDPNQPLRSKRSPVLSQVSDILGASHHGEASPLSRPSELFATWRAFPFRFPSIRHRSPLNNPVLLAASTFCPCGAFCLDAHPSALAGTASSVGLSARTISCCPHSAQGLTSACKATCGRHLNVRNDRCPGEKSACIDGSHCERRVPASPHFSRCERHTFCITYSDLLPGKRAPKSHRVADLGMGQVGREGLSFNHTSVTLEQLTFPTTMGPVTSCRLLFVGCESGDAAATLTQEVLRSSHGHACFRLPFKRMSFFIPGGCLRLEPGSATEQLPLCTCAAAICRSVSLGTQTGFGDETGSVTKAVQLPSTPLPRLENHHRFSGAQQWRERTPQVPGPVETQTVCAQLRKAGRDHARCTVLCKQHTTARGCLTCTRGGGAHQERQDPEKYREALVLKRVSPAERRACRCPRGRPAQLPMSGLTADVTDPSRKALPREAAPAICALQACLKGSVPGLWERQL</sequence>
<comment type="caution">
    <text evidence="2">The sequence shown here is derived from an EMBL/GenBank/DDBJ whole genome shotgun (WGS) entry which is preliminary data.</text>
</comment>
<keyword evidence="3" id="KW-1185">Reference proteome</keyword>
<proteinExistence type="predicted"/>
<dbReference type="Proteomes" id="UP001214576">
    <property type="component" value="Unassembled WGS sequence"/>
</dbReference>
<protein>
    <submittedName>
        <fullName evidence="2">Uncharacterized protein</fullName>
    </submittedName>
</protein>
<name>A0AAD4UCL3_OVIAM</name>
<accession>A0AAD4UCL3</accession>
<feature type="compositionally biased region" description="Polar residues" evidence="1">
    <location>
        <begin position="59"/>
        <end position="74"/>
    </location>
</feature>
<dbReference type="EMBL" id="JAKZEL010000007">
    <property type="protein sequence ID" value="KAI4542611.1"/>
    <property type="molecule type" value="Genomic_DNA"/>
</dbReference>
<dbReference type="AlphaFoldDB" id="A0AAD4UCL3"/>